<dbReference type="CDD" id="cd03405">
    <property type="entry name" value="SPFH_HflC"/>
    <property type="match status" value="1"/>
</dbReference>
<feature type="domain" description="Band 7" evidence="7">
    <location>
        <begin position="18"/>
        <end position="189"/>
    </location>
</feature>
<accession>A0A4Y5YJ56</accession>
<comment type="subcellular location">
    <subcellularLocation>
        <location evidence="1">Membrane</location>
        <topology evidence="1">Single-pass membrane protein</topology>
    </subcellularLocation>
</comment>
<dbReference type="PIRSF" id="PIRSF005651">
    <property type="entry name" value="HflC"/>
    <property type="match status" value="1"/>
</dbReference>
<sequence>MGRFALIILVVILGIGFSSLMVVNEGERAIVARFGKVLKQDDGVKTRVFAPGLHFKLPVVDKVRYLDARIQTLDGAADRFVTSEKKDLMVDSYVKWRIRDFEKYYLSTNGGIKANAESLLQAKINNDLRTEFGRRTIKEIVSGKRDELQTDALENASESAENLGIEVVDVRVKQINLPANVSNSIYQRMRAERQAVAKEHRAQGKEQAEIIRATIDANVTVKIAEAERKALTVRGEGDALAAKIYADTYSKDPEFYSFLRSLEAYKESFAGKSDIMVLEPEGDFFKYMKSSSGK</sequence>
<dbReference type="PANTHER" id="PTHR42911">
    <property type="entry name" value="MODULATOR OF FTSH PROTEASE HFLC"/>
    <property type="match status" value="1"/>
</dbReference>
<dbReference type="GO" id="GO:0016020">
    <property type="term" value="C:membrane"/>
    <property type="evidence" value="ECO:0007669"/>
    <property type="project" value="UniProtKB-SubCell"/>
</dbReference>
<name>A0A4Y5YJ56_9GAMM</name>
<evidence type="ECO:0000256" key="5">
    <source>
        <dbReference type="ARBA" id="ARBA00023136"/>
    </source>
</evidence>
<dbReference type="RefSeq" id="WP_137225472.1">
    <property type="nucleotide sequence ID" value="NZ_CP041036.1"/>
</dbReference>
<protein>
    <recommendedName>
        <fullName evidence="6">Protein HflC</fullName>
    </recommendedName>
</protein>
<keyword evidence="8" id="KW-0378">Hydrolase</keyword>
<evidence type="ECO:0000313" key="8">
    <source>
        <dbReference type="EMBL" id="QDE32539.1"/>
    </source>
</evidence>
<keyword evidence="3" id="KW-0812">Transmembrane</keyword>
<dbReference type="Proteomes" id="UP000319809">
    <property type="component" value="Chromosome"/>
</dbReference>
<dbReference type="InterPro" id="IPR010200">
    <property type="entry name" value="HflC"/>
</dbReference>
<dbReference type="InterPro" id="IPR036013">
    <property type="entry name" value="Band_7/SPFH_dom_sf"/>
</dbReference>
<dbReference type="GO" id="GO:0008233">
    <property type="term" value="F:peptidase activity"/>
    <property type="evidence" value="ECO:0007669"/>
    <property type="project" value="UniProtKB-KW"/>
</dbReference>
<dbReference type="GO" id="GO:0006508">
    <property type="term" value="P:proteolysis"/>
    <property type="evidence" value="ECO:0007669"/>
    <property type="project" value="UniProtKB-KW"/>
</dbReference>
<keyword evidence="4" id="KW-1133">Transmembrane helix</keyword>
<evidence type="ECO:0000259" key="7">
    <source>
        <dbReference type="SMART" id="SM00244"/>
    </source>
</evidence>
<dbReference type="PANTHER" id="PTHR42911:SF1">
    <property type="entry name" value="MODULATOR OF FTSH PROTEASE HFLC"/>
    <property type="match status" value="1"/>
</dbReference>
<dbReference type="Pfam" id="PF01145">
    <property type="entry name" value="Band_7"/>
    <property type="match status" value="1"/>
</dbReference>
<organism evidence="8 9">
    <name type="scientific">Shewanella polaris</name>
    <dbReference type="NCBI Taxonomy" id="2588449"/>
    <lineage>
        <taxon>Bacteria</taxon>
        <taxon>Pseudomonadati</taxon>
        <taxon>Pseudomonadota</taxon>
        <taxon>Gammaproteobacteria</taxon>
        <taxon>Alteromonadales</taxon>
        <taxon>Shewanellaceae</taxon>
        <taxon>Shewanella</taxon>
    </lineage>
</organism>
<evidence type="ECO:0000256" key="2">
    <source>
        <dbReference type="ARBA" id="ARBA00007862"/>
    </source>
</evidence>
<dbReference type="AlphaFoldDB" id="A0A4Y5YJ56"/>
<dbReference type="SUPFAM" id="SSF117892">
    <property type="entry name" value="Band 7/SPFH domain"/>
    <property type="match status" value="1"/>
</dbReference>
<keyword evidence="9" id="KW-1185">Reference proteome</keyword>
<comment type="function">
    <text evidence="6">HflC and HflK could regulate a protease.</text>
</comment>
<dbReference type="SMART" id="SM00244">
    <property type="entry name" value="PHB"/>
    <property type="match status" value="1"/>
</dbReference>
<evidence type="ECO:0000256" key="4">
    <source>
        <dbReference type="ARBA" id="ARBA00022989"/>
    </source>
</evidence>
<keyword evidence="5" id="KW-0472">Membrane</keyword>
<dbReference type="NCBIfam" id="TIGR01932">
    <property type="entry name" value="hflC"/>
    <property type="match status" value="2"/>
</dbReference>
<reference evidence="8 9" key="1">
    <citation type="submission" date="2019-06" db="EMBL/GenBank/DDBJ databases">
        <title>The genome of Shewanella sp. SM1901.</title>
        <authorList>
            <person name="Cha Q."/>
        </authorList>
    </citation>
    <scope>NUCLEOTIDE SEQUENCE [LARGE SCALE GENOMIC DNA]</scope>
    <source>
        <strain evidence="8 9">SM1901</strain>
    </source>
</reference>
<evidence type="ECO:0000256" key="3">
    <source>
        <dbReference type="ARBA" id="ARBA00022692"/>
    </source>
</evidence>
<keyword evidence="8" id="KW-0645">Protease</keyword>
<evidence type="ECO:0000256" key="6">
    <source>
        <dbReference type="PIRNR" id="PIRNR005651"/>
    </source>
</evidence>
<comment type="similarity">
    <text evidence="2 6">Belongs to the band 7/mec-2 family. HflC subfamily.</text>
</comment>
<proteinExistence type="inferred from homology"/>
<gene>
    <name evidence="8" type="primary">hflC</name>
    <name evidence="8" type="ORF">FH971_17170</name>
</gene>
<dbReference type="Gene3D" id="3.30.479.30">
    <property type="entry name" value="Band 7 domain"/>
    <property type="match status" value="1"/>
</dbReference>
<dbReference type="InterPro" id="IPR001107">
    <property type="entry name" value="Band_7"/>
</dbReference>
<dbReference type="EMBL" id="CP041036">
    <property type="protein sequence ID" value="QDE32539.1"/>
    <property type="molecule type" value="Genomic_DNA"/>
</dbReference>
<evidence type="ECO:0000313" key="9">
    <source>
        <dbReference type="Proteomes" id="UP000319809"/>
    </source>
</evidence>
<dbReference type="KEGG" id="spol:FH971_17170"/>
<evidence type="ECO:0000256" key="1">
    <source>
        <dbReference type="ARBA" id="ARBA00004167"/>
    </source>
</evidence>